<dbReference type="InterPro" id="IPR008274">
    <property type="entry name" value="AldOxase/xan_DH_MoCoBD1"/>
</dbReference>
<evidence type="ECO:0000256" key="2">
    <source>
        <dbReference type="ARBA" id="ARBA00022723"/>
    </source>
</evidence>
<keyword evidence="3" id="KW-0560">Oxidoreductase</keyword>
<sequence length="912" mass="95890">MSVRVNGQPCAVAPSGGQCLRGYLREQGWFGVKKGCDTGDCGACTVHVDGVPVHSCLYPAVRAVGREVTTIEGVAAVAGGPETQQRFLDAQGFQCGFCTAGFIMTAVALDEGQRADLPAALKGNLCRCTGYRSIADALHGVRNAEEATPGGAVGRNLPAPAGPDIVTGAARFTADVTVPGLAHVRLVRSPLPHARVVDVDVRAALAVPGVLAVLTHRDAPTTLFSTAQHENADDDPADTRVLDDVVRHVGQRVAVVVAETEAAAEEGCARVRVDYHPLPAVTDPEQAMRANAPAIHGDKGADCRIARPAGNVAAELHGECGDVRAGFAAADVVYEETFRTQRVQHAHLETHCAIASFDADGRIVVRSSTQTPFLTRRALARIFDLPPDRIRVVAGRVGGGFGGKQEMLVEDVVLLAALRTGRPVKLEFTRAEQFHAATTRHPFTIRVRVGGRRDGTLTALQLRVVSDTGAYGNHGPGVLFHGCSESVAVYRCPAKRIDAWAVYTNTVPSGAFRGYGLGQVSFAVESAVDELARRLGVAPDEFRARNVVRAGDDLVTPAGEPDDLAIRSYGLDQCLDVVRSTAAEPDTGPGAPAGWLVGEGSALAMIATGPPGGHHGQARLSLTPAGDYQLDVGTAEFGNGSTTVHQQIAADVLGTTLDRIRVRQSDTALVGHDTGAFASTATTVAGTAVLRAATALRELLLDLAAGPRPAGARAGLRLDSAAVHGVGRPLPLTDLHRLAVARGARPTATGHAEGAERSVAFNVHWFRIAVDPETGEIRVLRSVHAADAGAVLNPMQCRAQIEGGVAQALGVTLAEHLRIDAEGRVTTTDFRSYHLPTFAEVPRTEVHFARTVDPLGPAGAKSMSESPFNPVSAAMANALRDATGVRFTDLPFTRDRVWQRLSQGQGGERMPP</sequence>
<dbReference type="Gene3D" id="3.30.365.10">
    <property type="entry name" value="Aldehyde oxidase/xanthine dehydrogenase, molybdopterin binding domain"/>
    <property type="match status" value="4"/>
</dbReference>
<evidence type="ECO:0000256" key="4">
    <source>
        <dbReference type="ARBA" id="ARBA00023004"/>
    </source>
</evidence>
<proteinExistence type="inferred from homology"/>
<evidence type="ECO:0000313" key="6">
    <source>
        <dbReference type="EMBL" id="QLK00739.1"/>
    </source>
</evidence>
<dbReference type="InterPro" id="IPR036884">
    <property type="entry name" value="2Fe-2S-bd_dom_sf"/>
</dbReference>
<dbReference type="InterPro" id="IPR002888">
    <property type="entry name" value="2Fe-2S-bd"/>
</dbReference>
<protein>
    <submittedName>
        <fullName evidence="6">Molybdopterin-dependent oxidoreductase</fullName>
    </submittedName>
</protein>
<dbReference type="InterPro" id="IPR046867">
    <property type="entry name" value="AldOxase/xan_DH_MoCoBD2"/>
</dbReference>
<dbReference type="PANTHER" id="PTHR11908">
    <property type="entry name" value="XANTHINE DEHYDROGENASE"/>
    <property type="match status" value="1"/>
</dbReference>
<dbReference type="Pfam" id="PF00111">
    <property type="entry name" value="Fer2"/>
    <property type="match status" value="1"/>
</dbReference>
<dbReference type="Pfam" id="PF01315">
    <property type="entry name" value="Ald_Xan_dh_C"/>
    <property type="match status" value="1"/>
</dbReference>
<dbReference type="SUPFAM" id="SSF47741">
    <property type="entry name" value="CO dehydrogenase ISP C-domain like"/>
    <property type="match status" value="1"/>
</dbReference>
<dbReference type="SUPFAM" id="SSF56003">
    <property type="entry name" value="Molybdenum cofactor-binding domain"/>
    <property type="match status" value="1"/>
</dbReference>
<dbReference type="InterPro" id="IPR016208">
    <property type="entry name" value="Ald_Oxase/xanthine_DH-like"/>
</dbReference>
<evidence type="ECO:0000259" key="5">
    <source>
        <dbReference type="PROSITE" id="PS51085"/>
    </source>
</evidence>
<keyword evidence="4" id="KW-0408">Iron</keyword>
<evidence type="ECO:0000256" key="3">
    <source>
        <dbReference type="ARBA" id="ARBA00023002"/>
    </source>
</evidence>
<reference evidence="6" key="1">
    <citation type="submission" date="2020-08" db="EMBL/GenBank/DDBJ databases">
        <title>A bifunctional nitrone conjugated secondary metabolite targeting the ribosome.</title>
        <authorList>
            <person name="Limbrick E.M."/>
            <person name="Graf M."/>
            <person name="Derewacz D.K."/>
            <person name="Nguyen F."/>
            <person name="Spraggins J.M."/>
            <person name="Wieland M."/>
            <person name="Ynigez-Gutierrez A.E."/>
            <person name="Reisman B.J."/>
            <person name="Zinshteyn B."/>
            <person name="McCulloch K."/>
            <person name="Iverson T.M."/>
            <person name="Green R."/>
            <person name="Wilson D.N."/>
            <person name="Bachmann B.O."/>
        </authorList>
    </citation>
    <scope>NUCLEOTIDE SEQUENCE</scope>
    <source>
        <strain evidence="6">Africana</strain>
    </source>
</reference>
<dbReference type="PANTHER" id="PTHR11908:SF157">
    <property type="entry name" value="XANTHINE DEHYDROGENASE SUBUNIT D-RELATED"/>
    <property type="match status" value="1"/>
</dbReference>
<dbReference type="GO" id="GO:0016491">
    <property type="term" value="F:oxidoreductase activity"/>
    <property type="evidence" value="ECO:0007669"/>
    <property type="project" value="UniProtKB-KW"/>
</dbReference>
<accession>A0A7D6CG96</accession>
<dbReference type="Pfam" id="PF01799">
    <property type="entry name" value="Fer2_2"/>
    <property type="match status" value="1"/>
</dbReference>
<dbReference type="Pfam" id="PF20256">
    <property type="entry name" value="MoCoBD_2"/>
    <property type="match status" value="1"/>
</dbReference>
<dbReference type="InterPro" id="IPR036010">
    <property type="entry name" value="2Fe-2S_ferredoxin-like_sf"/>
</dbReference>
<evidence type="ECO:0000256" key="1">
    <source>
        <dbReference type="ARBA" id="ARBA00006849"/>
    </source>
</evidence>
<dbReference type="Gene3D" id="3.10.20.30">
    <property type="match status" value="1"/>
</dbReference>
<gene>
    <name evidence="6" type="ORF">HZU44_12500</name>
</gene>
<comment type="similarity">
    <text evidence="1">Belongs to the xanthine dehydrogenase family.</text>
</comment>
<dbReference type="EMBL" id="CP058905">
    <property type="protein sequence ID" value="QLK00739.1"/>
    <property type="molecule type" value="Genomic_DNA"/>
</dbReference>
<dbReference type="Gene3D" id="3.90.1170.50">
    <property type="entry name" value="Aldehyde oxidase/xanthine dehydrogenase, a/b hammerhead"/>
    <property type="match status" value="1"/>
</dbReference>
<keyword evidence="2" id="KW-0479">Metal-binding</keyword>
<dbReference type="Gene3D" id="1.10.150.120">
    <property type="entry name" value="[2Fe-2S]-binding domain"/>
    <property type="match status" value="1"/>
</dbReference>
<dbReference type="InterPro" id="IPR036856">
    <property type="entry name" value="Ald_Oxase/Xan_DH_a/b_sf"/>
</dbReference>
<organism evidence="6">
    <name type="scientific">Micromonospora carbonacea</name>
    <dbReference type="NCBI Taxonomy" id="47853"/>
    <lineage>
        <taxon>Bacteria</taxon>
        <taxon>Bacillati</taxon>
        <taxon>Actinomycetota</taxon>
        <taxon>Actinomycetes</taxon>
        <taxon>Micromonosporales</taxon>
        <taxon>Micromonosporaceae</taxon>
        <taxon>Micromonospora</taxon>
    </lineage>
</organism>
<dbReference type="SUPFAM" id="SSF54292">
    <property type="entry name" value="2Fe-2S ferredoxin-like"/>
    <property type="match status" value="1"/>
</dbReference>
<dbReference type="SUPFAM" id="SSF54665">
    <property type="entry name" value="CO dehydrogenase molybdoprotein N-domain-like"/>
    <property type="match status" value="1"/>
</dbReference>
<dbReference type="PROSITE" id="PS00197">
    <property type="entry name" value="2FE2S_FER_1"/>
    <property type="match status" value="1"/>
</dbReference>
<dbReference type="InterPro" id="IPR037165">
    <property type="entry name" value="AldOxase/xan_DH_Mopterin-bd_sf"/>
</dbReference>
<feature type="domain" description="2Fe-2S ferredoxin-type" evidence="5">
    <location>
        <begin position="1"/>
        <end position="74"/>
    </location>
</feature>
<dbReference type="GO" id="GO:0051537">
    <property type="term" value="F:2 iron, 2 sulfur cluster binding"/>
    <property type="evidence" value="ECO:0007669"/>
    <property type="project" value="InterPro"/>
</dbReference>
<dbReference type="InterPro" id="IPR006058">
    <property type="entry name" value="2Fe2S_fd_BS"/>
</dbReference>
<dbReference type="InterPro" id="IPR000674">
    <property type="entry name" value="Ald_Oxase/Xan_DH_a/b"/>
</dbReference>
<dbReference type="SMART" id="SM01008">
    <property type="entry name" value="Ald_Xan_dh_C"/>
    <property type="match status" value="1"/>
</dbReference>
<dbReference type="Pfam" id="PF02738">
    <property type="entry name" value="MoCoBD_1"/>
    <property type="match status" value="1"/>
</dbReference>
<name>A0A7D6CG96_9ACTN</name>
<dbReference type="PROSITE" id="PS51085">
    <property type="entry name" value="2FE2S_FER_2"/>
    <property type="match status" value="1"/>
</dbReference>
<dbReference type="AlphaFoldDB" id="A0A7D6CG96"/>
<dbReference type="InterPro" id="IPR001041">
    <property type="entry name" value="2Fe-2S_ferredoxin-type"/>
</dbReference>
<dbReference type="InterPro" id="IPR012675">
    <property type="entry name" value="Beta-grasp_dom_sf"/>
</dbReference>
<dbReference type="GO" id="GO:0005506">
    <property type="term" value="F:iron ion binding"/>
    <property type="evidence" value="ECO:0007669"/>
    <property type="project" value="InterPro"/>
</dbReference>